<dbReference type="RefSeq" id="XP_003058520.1">
    <property type="nucleotide sequence ID" value="XM_003058474.1"/>
</dbReference>
<dbReference type="SUPFAM" id="SSF54001">
    <property type="entry name" value="Cysteine proteinases"/>
    <property type="match status" value="1"/>
</dbReference>
<name>C1MTM6_MICPC</name>
<keyword evidence="4" id="KW-0788">Thiol protease</keyword>
<gene>
    <name evidence="6" type="ORF">MICPUCDRAFT_58127</name>
</gene>
<dbReference type="PANTHER" id="PTHR46468:SF1">
    <property type="entry name" value="SENTRIN-SPECIFIC PROTEASE 8"/>
    <property type="match status" value="1"/>
</dbReference>
<protein>
    <submittedName>
        <fullName evidence="6">Ulp1 protease family protein</fullName>
    </submittedName>
</protein>
<dbReference type="OMA" id="GFYFEYL"/>
<evidence type="ECO:0000256" key="2">
    <source>
        <dbReference type="ARBA" id="ARBA00022670"/>
    </source>
</evidence>
<feature type="domain" description="Ubiquitin-like protease family profile" evidence="5">
    <location>
        <begin position="11"/>
        <end position="179"/>
    </location>
</feature>
<evidence type="ECO:0000313" key="7">
    <source>
        <dbReference type="Proteomes" id="UP000001876"/>
    </source>
</evidence>
<dbReference type="OrthoDB" id="5065855at2759"/>
<dbReference type="EMBL" id="GG663739">
    <property type="protein sequence ID" value="EEH56975.1"/>
    <property type="molecule type" value="Genomic_DNA"/>
</dbReference>
<dbReference type="STRING" id="564608.C1MTM6"/>
<keyword evidence="2 6" id="KW-0645">Protease</keyword>
<dbReference type="KEGG" id="mpp:MICPUCDRAFT_58127"/>
<dbReference type="InterPro" id="IPR044613">
    <property type="entry name" value="Nep1/2-like"/>
</dbReference>
<accession>C1MTM6</accession>
<dbReference type="eggNOG" id="KOG3246">
    <property type="taxonomic scope" value="Eukaryota"/>
</dbReference>
<evidence type="ECO:0000256" key="1">
    <source>
        <dbReference type="ARBA" id="ARBA00005234"/>
    </source>
</evidence>
<dbReference type="MEROPS" id="C48.A03"/>
<dbReference type="Proteomes" id="UP000001876">
    <property type="component" value="Unassembled WGS sequence"/>
</dbReference>
<dbReference type="GO" id="GO:0019784">
    <property type="term" value="F:deNEDDylase activity"/>
    <property type="evidence" value="ECO:0007669"/>
    <property type="project" value="InterPro"/>
</dbReference>
<dbReference type="GO" id="GO:0000338">
    <property type="term" value="P:protein deneddylation"/>
    <property type="evidence" value="ECO:0007669"/>
    <property type="project" value="TreeGrafter"/>
</dbReference>
<evidence type="ECO:0000259" key="5">
    <source>
        <dbReference type="PROSITE" id="PS50600"/>
    </source>
</evidence>
<dbReference type="PROSITE" id="PS50600">
    <property type="entry name" value="ULP_PROTEASE"/>
    <property type="match status" value="1"/>
</dbReference>
<dbReference type="InterPro" id="IPR003653">
    <property type="entry name" value="Peptidase_C48_C"/>
</dbReference>
<dbReference type="AlphaFoldDB" id="C1MTM6"/>
<comment type="similarity">
    <text evidence="1">Belongs to the peptidase C48 family.</text>
</comment>
<evidence type="ECO:0000256" key="3">
    <source>
        <dbReference type="ARBA" id="ARBA00022801"/>
    </source>
</evidence>
<organism evidence="7">
    <name type="scientific">Micromonas pusilla (strain CCMP1545)</name>
    <name type="common">Picoplanktonic green alga</name>
    <dbReference type="NCBI Taxonomy" id="564608"/>
    <lineage>
        <taxon>Eukaryota</taxon>
        <taxon>Viridiplantae</taxon>
        <taxon>Chlorophyta</taxon>
        <taxon>Mamiellophyceae</taxon>
        <taxon>Mamiellales</taxon>
        <taxon>Mamiellaceae</taxon>
        <taxon>Micromonas</taxon>
    </lineage>
</organism>
<evidence type="ECO:0000256" key="4">
    <source>
        <dbReference type="ARBA" id="ARBA00022807"/>
    </source>
</evidence>
<keyword evidence="7" id="KW-1185">Reference proteome</keyword>
<dbReference type="GeneID" id="9684325"/>
<proteinExistence type="inferred from homology"/>
<dbReference type="PANTHER" id="PTHR46468">
    <property type="entry name" value="SENTRIN-SPECIFIC PROTEASE 8"/>
    <property type="match status" value="1"/>
</dbReference>
<dbReference type="Gene3D" id="3.40.395.10">
    <property type="entry name" value="Adenoviral Proteinase, Chain A"/>
    <property type="match status" value="1"/>
</dbReference>
<dbReference type="GO" id="GO:0008234">
    <property type="term" value="F:cysteine-type peptidase activity"/>
    <property type="evidence" value="ECO:0007669"/>
    <property type="project" value="UniProtKB-KW"/>
</dbReference>
<dbReference type="InterPro" id="IPR038765">
    <property type="entry name" value="Papain-like_cys_pep_sf"/>
</dbReference>
<sequence length="240" mass="25994">MDDRVLDYHDILLRVRDVALLRGPQWLNDQVLSFYFAHLQNDGRSPADVAFVDASMSFLLGNLSPTEVSSVLASTKVSSASVILALVNDECDVKRGDGGSHWSLLVFRKGIGWSHYDSSQTGGSRANKANANTLAAALAPYVRSGDGDGGVVNHKPPDAPTQVNGYDCGAYALATAEAVRDAHVEVTRSHRSGSRDSGCGDAYDERLRARLRDITPEYVAEFRRGILSLIEELAEDDLSI</sequence>
<dbReference type="GO" id="GO:0006508">
    <property type="term" value="P:proteolysis"/>
    <property type="evidence" value="ECO:0007669"/>
    <property type="project" value="UniProtKB-KW"/>
</dbReference>
<reference evidence="6 7" key="1">
    <citation type="journal article" date="2009" name="Science">
        <title>Green evolution and dynamic adaptations revealed by genomes of the marine picoeukaryotes Micromonas.</title>
        <authorList>
            <person name="Worden A.Z."/>
            <person name="Lee J.H."/>
            <person name="Mock T."/>
            <person name="Rouze P."/>
            <person name="Simmons M.P."/>
            <person name="Aerts A.L."/>
            <person name="Allen A.E."/>
            <person name="Cuvelier M.L."/>
            <person name="Derelle E."/>
            <person name="Everett M.V."/>
            <person name="Foulon E."/>
            <person name="Grimwood J."/>
            <person name="Gundlach H."/>
            <person name="Henrissat B."/>
            <person name="Napoli C."/>
            <person name="McDonald S.M."/>
            <person name="Parker M.S."/>
            <person name="Rombauts S."/>
            <person name="Salamov A."/>
            <person name="Von Dassow P."/>
            <person name="Badger J.H."/>
            <person name="Coutinho P.M."/>
            <person name="Demir E."/>
            <person name="Dubchak I."/>
            <person name="Gentemann C."/>
            <person name="Eikrem W."/>
            <person name="Gready J.E."/>
            <person name="John U."/>
            <person name="Lanier W."/>
            <person name="Lindquist E.A."/>
            <person name="Lucas S."/>
            <person name="Mayer K.F."/>
            <person name="Moreau H."/>
            <person name="Not F."/>
            <person name="Otillar R."/>
            <person name="Panaud O."/>
            <person name="Pangilinan J."/>
            <person name="Paulsen I."/>
            <person name="Piegu B."/>
            <person name="Poliakov A."/>
            <person name="Robbens S."/>
            <person name="Schmutz J."/>
            <person name="Toulza E."/>
            <person name="Wyss T."/>
            <person name="Zelensky A."/>
            <person name="Zhou K."/>
            <person name="Armbrust E.V."/>
            <person name="Bhattacharya D."/>
            <person name="Goodenough U.W."/>
            <person name="Van de Peer Y."/>
            <person name="Grigoriev I.V."/>
        </authorList>
    </citation>
    <scope>NUCLEOTIDE SEQUENCE [LARGE SCALE GENOMIC DNA]</scope>
    <source>
        <strain evidence="6 7">CCMP1545</strain>
    </source>
</reference>
<evidence type="ECO:0000313" key="6">
    <source>
        <dbReference type="EMBL" id="EEH56975.1"/>
    </source>
</evidence>
<keyword evidence="3" id="KW-0378">Hydrolase</keyword>